<dbReference type="EMBL" id="BMAT01012045">
    <property type="protein sequence ID" value="GFR84119.1"/>
    <property type="molecule type" value="Genomic_DNA"/>
</dbReference>
<reference evidence="1 2" key="1">
    <citation type="journal article" date="2021" name="Elife">
        <title>Chloroplast acquisition without the gene transfer in kleptoplastic sea slugs, Plakobranchus ocellatus.</title>
        <authorList>
            <person name="Maeda T."/>
            <person name="Takahashi S."/>
            <person name="Yoshida T."/>
            <person name="Shimamura S."/>
            <person name="Takaki Y."/>
            <person name="Nagai Y."/>
            <person name="Toyoda A."/>
            <person name="Suzuki Y."/>
            <person name="Arimoto A."/>
            <person name="Ishii H."/>
            <person name="Satoh N."/>
            <person name="Nishiyama T."/>
            <person name="Hasebe M."/>
            <person name="Maruyama T."/>
            <person name="Minagawa J."/>
            <person name="Obokata J."/>
            <person name="Shigenobu S."/>
        </authorList>
    </citation>
    <scope>NUCLEOTIDE SEQUENCE [LARGE SCALE GENOMIC DNA]</scope>
</reference>
<evidence type="ECO:0000313" key="2">
    <source>
        <dbReference type="Proteomes" id="UP000762676"/>
    </source>
</evidence>
<protein>
    <recommendedName>
        <fullName evidence="3">Transmembrane protein</fullName>
    </recommendedName>
</protein>
<organism evidence="1 2">
    <name type="scientific">Elysia marginata</name>
    <dbReference type="NCBI Taxonomy" id="1093978"/>
    <lineage>
        <taxon>Eukaryota</taxon>
        <taxon>Metazoa</taxon>
        <taxon>Spiralia</taxon>
        <taxon>Lophotrochozoa</taxon>
        <taxon>Mollusca</taxon>
        <taxon>Gastropoda</taxon>
        <taxon>Heterobranchia</taxon>
        <taxon>Euthyneura</taxon>
        <taxon>Panpulmonata</taxon>
        <taxon>Sacoglossa</taxon>
        <taxon>Placobranchoidea</taxon>
        <taxon>Plakobranchidae</taxon>
        <taxon>Elysia</taxon>
    </lineage>
</organism>
<proteinExistence type="predicted"/>
<gene>
    <name evidence="1" type="ORF">ElyMa_005990400</name>
</gene>
<accession>A0AAV4GFV4</accession>
<keyword evidence="2" id="KW-1185">Reference proteome</keyword>
<dbReference type="Proteomes" id="UP000762676">
    <property type="component" value="Unassembled WGS sequence"/>
</dbReference>
<evidence type="ECO:0000313" key="1">
    <source>
        <dbReference type="EMBL" id="GFR84119.1"/>
    </source>
</evidence>
<evidence type="ECO:0008006" key="3">
    <source>
        <dbReference type="Google" id="ProtNLM"/>
    </source>
</evidence>
<dbReference type="AlphaFoldDB" id="A0AAV4GFV4"/>
<name>A0AAV4GFV4_9GAST</name>
<sequence length="82" mass="9173">MLQLNTCSTFELPLVGLTGAYKKFKHCLYLGTHFTVVVVVVVEEEVVVVVVVVVVNVTVEVHILVVKKMILVIFDSTFDHED</sequence>
<comment type="caution">
    <text evidence="1">The sequence shown here is derived from an EMBL/GenBank/DDBJ whole genome shotgun (WGS) entry which is preliminary data.</text>
</comment>